<feature type="region of interest" description="Disordered" evidence="1">
    <location>
        <begin position="224"/>
        <end position="315"/>
    </location>
</feature>
<dbReference type="EMBL" id="JAUUTY010000100">
    <property type="protein sequence ID" value="KAK1603226.1"/>
    <property type="molecule type" value="Genomic_DNA"/>
</dbReference>
<gene>
    <name evidence="2" type="ORF">QYE76_018229</name>
</gene>
<feature type="compositionally biased region" description="Low complexity" evidence="1">
    <location>
        <begin position="301"/>
        <end position="315"/>
    </location>
</feature>
<organism evidence="2 3">
    <name type="scientific">Lolium multiflorum</name>
    <name type="common">Italian ryegrass</name>
    <name type="synonym">Lolium perenne subsp. multiflorum</name>
    <dbReference type="NCBI Taxonomy" id="4521"/>
    <lineage>
        <taxon>Eukaryota</taxon>
        <taxon>Viridiplantae</taxon>
        <taxon>Streptophyta</taxon>
        <taxon>Embryophyta</taxon>
        <taxon>Tracheophyta</taxon>
        <taxon>Spermatophyta</taxon>
        <taxon>Magnoliopsida</taxon>
        <taxon>Liliopsida</taxon>
        <taxon>Poales</taxon>
        <taxon>Poaceae</taxon>
        <taxon>BOP clade</taxon>
        <taxon>Pooideae</taxon>
        <taxon>Poodae</taxon>
        <taxon>Poeae</taxon>
        <taxon>Poeae Chloroplast Group 2 (Poeae type)</taxon>
        <taxon>Loliodinae</taxon>
        <taxon>Loliinae</taxon>
        <taxon>Lolium</taxon>
    </lineage>
</organism>
<reference evidence="2" key="1">
    <citation type="submission" date="2023-07" db="EMBL/GenBank/DDBJ databases">
        <title>A chromosome-level genome assembly of Lolium multiflorum.</title>
        <authorList>
            <person name="Chen Y."/>
            <person name="Copetti D."/>
            <person name="Kolliker R."/>
            <person name="Studer B."/>
        </authorList>
    </citation>
    <scope>NUCLEOTIDE SEQUENCE</scope>
    <source>
        <strain evidence="2">02402/16</strain>
        <tissue evidence="2">Leaf</tissue>
    </source>
</reference>
<protein>
    <submittedName>
        <fullName evidence="2">Uncharacterized protein</fullName>
    </submittedName>
</protein>
<name>A0AAD8QI85_LOLMU</name>
<proteinExistence type="predicted"/>
<sequence length="339" mass="36744">MAARPGLAAPPGVSPLDPLPPLRYIKPLDRKPRDVRRKPRNLRATAITTPRCGASLCSAPLPDGNAPEGFSIDTAAISTAIFITAAAPMRRSSSPSRLGAVPVVCGLHERDIFDLFLPEFDKPWVIHLRENFLLYKPLLLRPNTYEERRNVEQISAGQAPSAALSSATNPPHSAAERRAAARARQAERPPGRRRTPPWRRRAGSLSDLVPHNALPRDAALAWSGREWEREEADSGGGDGLARRRPPRAPLQPPPMAPRYRRLRRLIGVVAPSSTSSPRTANGTSHPRGGEAPRRARPRGAPPAEGLGPTTPTTAATTTRCSTAVWACRAPCLKLAFEFP</sequence>
<keyword evidence="3" id="KW-1185">Reference proteome</keyword>
<evidence type="ECO:0000313" key="2">
    <source>
        <dbReference type="EMBL" id="KAK1603226.1"/>
    </source>
</evidence>
<feature type="region of interest" description="Disordered" evidence="1">
    <location>
        <begin position="1"/>
        <end position="38"/>
    </location>
</feature>
<feature type="compositionally biased region" description="Basic and acidic residues" evidence="1">
    <location>
        <begin position="174"/>
        <end position="190"/>
    </location>
</feature>
<feature type="compositionally biased region" description="Pro residues" evidence="1">
    <location>
        <begin position="247"/>
        <end position="256"/>
    </location>
</feature>
<evidence type="ECO:0000313" key="3">
    <source>
        <dbReference type="Proteomes" id="UP001231189"/>
    </source>
</evidence>
<accession>A0AAD8QI85</accession>
<feature type="compositionally biased region" description="Polar residues" evidence="1">
    <location>
        <begin position="152"/>
        <end position="171"/>
    </location>
</feature>
<evidence type="ECO:0000256" key="1">
    <source>
        <dbReference type="SAM" id="MobiDB-lite"/>
    </source>
</evidence>
<dbReference type="Proteomes" id="UP001231189">
    <property type="component" value="Unassembled WGS sequence"/>
</dbReference>
<comment type="caution">
    <text evidence="2">The sequence shown here is derived from an EMBL/GenBank/DDBJ whole genome shotgun (WGS) entry which is preliminary data.</text>
</comment>
<feature type="region of interest" description="Disordered" evidence="1">
    <location>
        <begin position="152"/>
        <end position="211"/>
    </location>
</feature>
<feature type="compositionally biased region" description="Polar residues" evidence="1">
    <location>
        <begin position="271"/>
        <end position="284"/>
    </location>
</feature>
<feature type="compositionally biased region" description="Basic residues" evidence="1">
    <location>
        <begin position="191"/>
        <end position="202"/>
    </location>
</feature>
<dbReference type="AlphaFoldDB" id="A0AAD8QI85"/>